<feature type="transmembrane region" description="Helical" evidence="7">
    <location>
        <begin position="296"/>
        <end position="315"/>
    </location>
</feature>
<keyword evidence="7" id="KW-1133">Transmembrane helix</keyword>
<evidence type="ECO:0000256" key="2">
    <source>
        <dbReference type="ARBA" id="ARBA00022723"/>
    </source>
</evidence>
<dbReference type="RefSeq" id="WP_341399343.1">
    <property type="nucleotide sequence ID" value="NZ_JBBUTI010000007.1"/>
</dbReference>
<feature type="transmembrane region" description="Helical" evidence="7">
    <location>
        <begin position="104"/>
        <end position="125"/>
    </location>
</feature>
<dbReference type="Gene3D" id="3.30.2010.10">
    <property type="entry name" value="Metalloproteases ('zincins'), catalytic domain"/>
    <property type="match status" value="1"/>
</dbReference>
<evidence type="ECO:0000256" key="4">
    <source>
        <dbReference type="ARBA" id="ARBA00022833"/>
    </source>
</evidence>
<proteinExistence type="inferred from homology"/>
<keyword evidence="11" id="KW-1185">Reference proteome</keyword>
<dbReference type="Pfam" id="PF16491">
    <property type="entry name" value="Peptidase_M48_N"/>
    <property type="match status" value="1"/>
</dbReference>
<evidence type="ECO:0000256" key="6">
    <source>
        <dbReference type="RuleBase" id="RU003983"/>
    </source>
</evidence>
<dbReference type="InterPro" id="IPR027057">
    <property type="entry name" value="CAXX_Prtase_1"/>
</dbReference>
<feature type="domain" description="Peptidase M48" evidence="8">
    <location>
        <begin position="212"/>
        <end position="418"/>
    </location>
</feature>
<evidence type="ECO:0000256" key="5">
    <source>
        <dbReference type="ARBA" id="ARBA00023049"/>
    </source>
</evidence>
<evidence type="ECO:0000256" key="7">
    <source>
        <dbReference type="SAM" id="Phobius"/>
    </source>
</evidence>
<comment type="cofactor">
    <cofactor evidence="6">
        <name>Zn(2+)</name>
        <dbReference type="ChEBI" id="CHEBI:29105"/>
    </cofactor>
    <text evidence="6">Binds 1 zinc ion per subunit.</text>
</comment>
<feature type="domain" description="CAAX prenyl protease 1 N-terminal" evidence="9">
    <location>
        <begin position="28"/>
        <end position="209"/>
    </location>
</feature>
<organism evidence="10 11">
    <name type="scientific">Ideonella margarita</name>
    <dbReference type="NCBI Taxonomy" id="2984191"/>
    <lineage>
        <taxon>Bacteria</taxon>
        <taxon>Pseudomonadati</taxon>
        <taxon>Pseudomonadota</taxon>
        <taxon>Betaproteobacteria</taxon>
        <taxon>Burkholderiales</taxon>
        <taxon>Sphaerotilaceae</taxon>
        <taxon>Ideonella</taxon>
    </lineage>
</organism>
<evidence type="ECO:0000313" key="10">
    <source>
        <dbReference type="EMBL" id="MEK8047042.1"/>
    </source>
</evidence>
<keyword evidence="2" id="KW-0479">Metal-binding</keyword>
<dbReference type="InterPro" id="IPR032456">
    <property type="entry name" value="Peptidase_M48_N"/>
</dbReference>
<sequence>MQASTVSLAFCAAVIASLVAKVWLSSRQIRHVHTHRHAVPDAFAGIITLQAHQHAADYTIAKARFGLLSEALATAVLMGWTLLGGLESLNQWLLANVQVRWGDMAYQLALFGAFSVLNGLIDLPAELWRVFRIEQQFGFNRVTPGLFIADLLKGTLVGTLVGAPLLAAVLWVMGAAGSLWWLWAWALWTGFMLLMQLIWPTLIAPMFNKFEPLKDTALGERVQALMQRCGFQVKGFFVMDGSRRSAHGNAYFAGLGKAKRVVFYDTLLERLSPVEVEAVLAHELGHFHHRHVITRMALVIGMSLAALALLGWLAQQTGFYLGLGVSPNLGAANDGMALMLFTLAVPPFAFFVSPLMARSSRKAEFEADAYASAQSSGPALAAALLKLYQDNASTLTPDPLYARFYYSHPPASERLAALPR</sequence>
<keyword evidence="3 6" id="KW-0378">Hydrolase</keyword>
<feature type="transmembrane region" description="Helical" evidence="7">
    <location>
        <begin position="146"/>
        <end position="173"/>
    </location>
</feature>
<feature type="transmembrane region" description="Helical" evidence="7">
    <location>
        <begin position="179"/>
        <end position="199"/>
    </location>
</feature>
<feature type="transmembrane region" description="Helical" evidence="7">
    <location>
        <begin position="65"/>
        <end position="84"/>
    </location>
</feature>
<evidence type="ECO:0000259" key="9">
    <source>
        <dbReference type="Pfam" id="PF16491"/>
    </source>
</evidence>
<dbReference type="EMBL" id="JBBUTI010000007">
    <property type="protein sequence ID" value="MEK8047042.1"/>
    <property type="molecule type" value="Genomic_DNA"/>
</dbReference>
<accession>A0ABU9C8V4</accession>
<keyword evidence="7" id="KW-0812">Transmembrane</keyword>
<dbReference type="InterPro" id="IPR001915">
    <property type="entry name" value="Peptidase_M48"/>
</dbReference>
<dbReference type="Proteomes" id="UP001379945">
    <property type="component" value="Unassembled WGS sequence"/>
</dbReference>
<name>A0ABU9C8V4_9BURK</name>
<keyword evidence="1 6" id="KW-0645">Protease</keyword>
<feature type="transmembrane region" description="Helical" evidence="7">
    <location>
        <begin position="335"/>
        <end position="357"/>
    </location>
</feature>
<keyword evidence="4 6" id="KW-0862">Zinc</keyword>
<evidence type="ECO:0000313" key="11">
    <source>
        <dbReference type="Proteomes" id="UP001379945"/>
    </source>
</evidence>
<feature type="transmembrane region" description="Helical" evidence="7">
    <location>
        <begin position="6"/>
        <end position="24"/>
    </location>
</feature>
<evidence type="ECO:0000259" key="8">
    <source>
        <dbReference type="Pfam" id="PF01435"/>
    </source>
</evidence>
<dbReference type="CDD" id="cd07343">
    <property type="entry name" value="M48A_Zmpste24p_like"/>
    <property type="match status" value="1"/>
</dbReference>
<comment type="similarity">
    <text evidence="6">Belongs to the peptidase M48 family.</text>
</comment>
<protein>
    <submittedName>
        <fullName evidence="10">M48 family metallopeptidase</fullName>
    </submittedName>
</protein>
<keyword evidence="7" id="KW-0472">Membrane</keyword>
<gene>
    <name evidence="10" type="ORF">AACH00_11820</name>
</gene>
<evidence type="ECO:0000256" key="3">
    <source>
        <dbReference type="ARBA" id="ARBA00022801"/>
    </source>
</evidence>
<dbReference type="PANTHER" id="PTHR10120">
    <property type="entry name" value="CAAX PRENYL PROTEASE 1"/>
    <property type="match status" value="1"/>
</dbReference>
<comment type="caution">
    <text evidence="10">The sequence shown here is derived from an EMBL/GenBank/DDBJ whole genome shotgun (WGS) entry which is preliminary data.</text>
</comment>
<dbReference type="Pfam" id="PF01435">
    <property type="entry name" value="Peptidase_M48"/>
    <property type="match status" value="1"/>
</dbReference>
<evidence type="ECO:0000256" key="1">
    <source>
        <dbReference type="ARBA" id="ARBA00022670"/>
    </source>
</evidence>
<keyword evidence="5 6" id="KW-0482">Metalloprotease</keyword>
<reference evidence="10 11" key="1">
    <citation type="submission" date="2024-04" db="EMBL/GenBank/DDBJ databases">
        <title>Novel species of the genus Ideonella isolated from streams.</title>
        <authorList>
            <person name="Lu H."/>
        </authorList>
    </citation>
    <scope>NUCLEOTIDE SEQUENCE [LARGE SCALE GENOMIC DNA]</scope>
    <source>
        <strain evidence="10 11">LYT19W</strain>
    </source>
</reference>